<feature type="transmembrane region" description="Helical" evidence="1">
    <location>
        <begin position="236"/>
        <end position="258"/>
    </location>
</feature>
<keyword evidence="1" id="KW-0812">Transmembrane</keyword>
<organism evidence="2 3">
    <name type="scientific">Cryobacterium lactosi</name>
    <dbReference type="NCBI Taxonomy" id="1259202"/>
    <lineage>
        <taxon>Bacteria</taxon>
        <taxon>Bacillati</taxon>
        <taxon>Actinomycetota</taxon>
        <taxon>Actinomycetes</taxon>
        <taxon>Micrococcales</taxon>
        <taxon>Microbacteriaceae</taxon>
        <taxon>Cryobacterium</taxon>
    </lineage>
</organism>
<comment type="caution">
    <text evidence="2">The sequence shown here is derived from an EMBL/GenBank/DDBJ whole genome shotgun (WGS) entry which is preliminary data.</text>
</comment>
<evidence type="ECO:0000256" key="1">
    <source>
        <dbReference type="SAM" id="Phobius"/>
    </source>
</evidence>
<dbReference type="EMBL" id="SOHM01000034">
    <property type="protein sequence ID" value="TFD85855.1"/>
    <property type="molecule type" value="Genomic_DNA"/>
</dbReference>
<name>A0A4R9BJC4_9MICO</name>
<protein>
    <submittedName>
        <fullName evidence="2">Uncharacterized protein</fullName>
    </submittedName>
</protein>
<keyword evidence="3" id="KW-1185">Reference proteome</keyword>
<keyword evidence="1" id="KW-0472">Membrane</keyword>
<accession>A0A4R9BJC4</accession>
<evidence type="ECO:0000313" key="2">
    <source>
        <dbReference type="EMBL" id="TFD85855.1"/>
    </source>
</evidence>
<dbReference type="OrthoDB" id="7343197at2"/>
<sequence>MSARHGNWHLLDHSVDPVGGDPIRLTATIKYYREMAETITSEAAMLTRIGDGDSTELKGEAADALRSSSRKVAESLSVASGRYEAVRVALTAYAPELDLAIRDSGLALADADAAEASRISSQALVDPSANRSESAPPLTEKETLATDQRTVAIGDAQNAAADARVRLSKALTALQHAGETASKVITAAWDDGLTDTRAYKIKQDFIKFLKMLVKVFMWIGVALAVLAFFIPGLGALAIAGAAVAVVALAASTALAAMGEGSWLDVILAAVTVLLIGAGAIVAKLVQASHIKLLAQVTTRTTKQAEYAAKLGPRIAVKRAAQYNAALKGDIPLQKAMDRIARLDRQVVNVNAKAATNTKILDDFKVQPQWWRPRDPAYRGTEVNKIKDVLTGNYRVDRLVSVDRALKYRDLREVASTSFGIQSKVPPAWHFANGGRVAYSWGANVLKIGVTPTAQGGDTSRWSAYTAGQATLTTPKP</sequence>
<feature type="transmembrane region" description="Helical" evidence="1">
    <location>
        <begin position="211"/>
        <end position="230"/>
    </location>
</feature>
<proteinExistence type="predicted"/>
<gene>
    <name evidence="2" type="ORF">E3T61_17170</name>
</gene>
<keyword evidence="1" id="KW-1133">Transmembrane helix</keyword>
<dbReference type="AlphaFoldDB" id="A0A4R9BJC4"/>
<feature type="transmembrane region" description="Helical" evidence="1">
    <location>
        <begin position="265"/>
        <end position="285"/>
    </location>
</feature>
<evidence type="ECO:0000313" key="3">
    <source>
        <dbReference type="Proteomes" id="UP000298468"/>
    </source>
</evidence>
<dbReference type="Proteomes" id="UP000298468">
    <property type="component" value="Unassembled WGS sequence"/>
</dbReference>
<dbReference type="RefSeq" id="WP_134642067.1">
    <property type="nucleotide sequence ID" value="NZ_SOHM01000034.1"/>
</dbReference>
<reference evidence="2 3" key="1">
    <citation type="submission" date="2019-03" db="EMBL/GenBank/DDBJ databases">
        <title>Genomics of glacier-inhabiting Cryobacterium strains.</title>
        <authorList>
            <person name="Liu Q."/>
            <person name="Xin Y.-H."/>
        </authorList>
    </citation>
    <scope>NUCLEOTIDE SEQUENCE [LARGE SCALE GENOMIC DNA]</scope>
    <source>
        <strain evidence="2 3">Sr59</strain>
    </source>
</reference>